<feature type="region of interest" description="Disordered" evidence="7">
    <location>
        <begin position="391"/>
        <end position="440"/>
    </location>
</feature>
<dbReference type="PANTHER" id="PTHR23506:SF23">
    <property type="entry name" value="GH10249P"/>
    <property type="match status" value="1"/>
</dbReference>
<evidence type="ECO:0000256" key="1">
    <source>
        <dbReference type="ARBA" id="ARBA00004651"/>
    </source>
</evidence>
<feature type="transmembrane region" description="Helical" evidence="8">
    <location>
        <begin position="107"/>
        <end position="130"/>
    </location>
</feature>
<dbReference type="InterPro" id="IPR036259">
    <property type="entry name" value="MFS_trans_sf"/>
</dbReference>
<accession>A0A6J4N3X5</accession>
<gene>
    <name evidence="10" type="ORF">AVDCRST_MAG75-647</name>
</gene>
<evidence type="ECO:0000256" key="5">
    <source>
        <dbReference type="ARBA" id="ARBA00022989"/>
    </source>
</evidence>
<feature type="compositionally biased region" description="Low complexity" evidence="7">
    <location>
        <begin position="391"/>
        <end position="404"/>
    </location>
</feature>
<dbReference type="EMBL" id="CADCUO010000041">
    <property type="protein sequence ID" value="CAA9377235.1"/>
    <property type="molecule type" value="Genomic_DNA"/>
</dbReference>
<feature type="domain" description="Major facilitator superfamily (MFS) profile" evidence="9">
    <location>
        <begin position="16"/>
        <end position="393"/>
    </location>
</feature>
<dbReference type="InterPro" id="IPR050930">
    <property type="entry name" value="MFS_Vesicular_Transporter"/>
</dbReference>
<proteinExistence type="inferred from homology"/>
<feature type="transmembrane region" description="Helical" evidence="8">
    <location>
        <begin position="81"/>
        <end position="101"/>
    </location>
</feature>
<name>A0A6J4N3X5_9ACTN</name>
<comment type="subcellular location">
    <subcellularLocation>
        <location evidence="1">Cell membrane</location>
        <topology evidence="1">Multi-pass membrane protein</topology>
    </subcellularLocation>
</comment>
<dbReference type="InterPro" id="IPR020846">
    <property type="entry name" value="MFS_dom"/>
</dbReference>
<protein>
    <submittedName>
        <fullName evidence="10">Uncharacterized MFS-type transporter</fullName>
    </submittedName>
</protein>
<evidence type="ECO:0000256" key="8">
    <source>
        <dbReference type="SAM" id="Phobius"/>
    </source>
</evidence>
<reference evidence="10" key="1">
    <citation type="submission" date="2020-02" db="EMBL/GenBank/DDBJ databases">
        <authorList>
            <person name="Meier V. D."/>
        </authorList>
    </citation>
    <scope>NUCLEOTIDE SEQUENCE</scope>
    <source>
        <strain evidence="10">AVDCRST_MAG75</strain>
    </source>
</reference>
<keyword evidence="4 8" id="KW-0812">Transmembrane</keyword>
<sequence>MAVGSWMRSRVPLPRDVVVLGLIAFCVAVGFGVLIPVLPVFARSFGVGNLEVGAVVSVFALMRLLSSSFCGRLITAAGERVVLTTGIFIVALSSGLAGIAGSYAQLLVLRGIGGIGSAMFTVSALTLLLNSVPAEMRGRASGFFQGGFLIGGMAGPAVGGLLAAISLTAPFFFYAATLAVAGAVGLVLLHRGAGRIRPSEETVVPFRQVLRDPRYQAACLSNLAQGWTSFGVRSSLVPVFVVEVLDRPTSWTGAAFACAAVAQTIAVGPAGRFVDLVGRKPAIVGGSALAAVSIFAVPFVPGIGLLIVALCAYGVASAFLGTAPAASVGDAAGGRGGTAVAVFSMCSDVGAILGPLVAGVLADQMSYPVAFGVGAALLLVASANALRMPPDSLRPPADAAAPADVTQEQQGPDLGGLEQHGPQPKEPRQKGSSGESTTVE</sequence>
<feature type="transmembrane region" description="Helical" evidence="8">
    <location>
        <begin position="54"/>
        <end position="74"/>
    </location>
</feature>
<evidence type="ECO:0000256" key="2">
    <source>
        <dbReference type="ARBA" id="ARBA00007520"/>
    </source>
</evidence>
<organism evidence="10">
    <name type="scientific">uncultured Propionibacteriaceae bacterium</name>
    <dbReference type="NCBI Taxonomy" id="257457"/>
    <lineage>
        <taxon>Bacteria</taxon>
        <taxon>Bacillati</taxon>
        <taxon>Actinomycetota</taxon>
        <taxon>Actinomycetes</taxon>
        <taxon>Propionibacteriales</taxon>
        <taxon>Propionibacteriaceae</taxon>
        <taxon>environmental samples</taxon>
    </lineage>
</organism>
<feature type="transmembrane region" description="Helical" evidence="8">
    <location>
        <begin position="306"/>
        <end position="328"/>
    </location>
</feature>
<dbReference type="InterPro" id="IPR011701">
    <property type="entry name" value="MFS"/>
</dbReference>
<dbReference type="InterPro" id="IPR005829">
    <property type="entry name" value="Sugar_transporter_CS"/>
</dbReference>
<feature type="transmembrane region" description="Helical" evidence="8">
    <location>
        <begin position="171"/>
        <end position="189"/>
    </location>
</feature>
<evidence type="ECO:0000259" key="9">
    <source>
        <dbReference type="PROSITE" id="PS50850"/>
    </source>
</evidence>
<dbReference type="AlphaFoldDB" id="A0A6J4N3X5"/>
<feature type="transmembrane region" description="Helical" evidence="8">
    <location>
        <begin position="340"/>
        <end position="361"/>
    </location>
</feature>
<evidence type="ECO:0000256" key="7">
    <source>
        <dbReference type="SAM" id="MobiDB-lite"/>
    </source>
</evidence>
<feature type="transmembrane region" description="Helical" evidence="8">
    <location>
        <begin position="367"/>
        <end position="386"/>
    </location>
</feature>
<dbReference type="PANTHER" id="PTHR23506">
    <property type="entry name" value="GH10249P"/>
    <property type="match status" value="1"/>
</dbReference>
<dbReference type="PRINTS" id="PR01035">
    <property type="entry name" value="TCRTETA"/>
</dbReference>
<dbReference type="GO" id="GO:0022857">
    <property type="term" value="F:transmembrane transporter activity"/>
    <property type="evidence" value="ECO:0007669"/>
    <property type="project" value="InterPro"/>
</dbReference>
<keyword evidence="6 8" id="KW-0472">Membrane</keyword>
<dbReference type="Pfam" id="PF07690">
    <property type="entry name" value="MFS_1"/>
    <property type="match status" value="1"/>
</dbReference>
<feature type="transmembrane region" description="Helical" evidence="8">
    <location>
        <begin position="282"/>
        <end position="300"/>
    </location>
</feature>
<comment type="similarity">
    <text evidence="2">Belongs to the major facilitator superfamily. TCR/Tet family.</text>
</comment>
<evidence type="ECO:0000313" key="10">
    <source>
        <dbReference type="EMBL" id="CAA9377235.1"/>
    </source>
</evidence>
<dbReference type="PROSITE" id="PS50850">
    <property type="entry name" value="MFS"/>
    <property type="match status" value="1"/>
</dbReference>
<feature type="transmembrane region" description="Helical" evidence="8">
    <location>
        <begin position="142"/>
        <end position="165"/>
    </location>
</feature>
<evidence type="ECO:0000256" key="6">
    <source>
        <dbReference type="ARBA" id="ARBA00023136"/>
    </source>
</evidence>
<dbReference type="GO" id="GO:0005886">
    <property type="term" value="C:plasma membrane"/>
    <property type="evidence" value="ECO:0007669"/>
    <property type="project" value="UniProtKB-SubCell"/>
</dbReference>
<dbReference type="InterPro" id="IPR001958">
    <property type="entry name" value="Tet-R_TetA/multi-R_MdtG-like"/>
</dbReference>
<dbReference type="PROSITE" id="PS00216">
    <property type="entry name" value="SUGAR_TRANSPORT_1"/>
    <property type="match status" value="1"/>
</dbReference>
<dbReference type="CDD" id="cd17325">
    <property type="entry name" value="MFS_MdtG_SLC18_like"/>
    <property type="match status" value="1"/>
</dbReference>
<dbReference type="SUPFAM" id="SSF103473">
    <property type="entry name" value="MFS general substrate transporter"/>
    <property type="match status" value="1"/>
</dbReference>
<feature type="compositionally biased region" description="Polar residues" evidence="7">
    <location>
        <begin position="430"/>
        <end position="440"/>
    </location>
</feature>
<feature type="transmembrane region" description="Helical" evidence="8">
    <location>
        <begin position="17"/>
        <end position="42"/>
    </location>
</feature>
<evidence type="ECO:0000256" key="3">
    <source>
        <dbReference type="ARBA" id="ARBA00022448"/>
    </source>
</evidence>
<keyword evidence="5 8" id="KW-1133">Transmembrane helix</keyword>
<keyword evidence="3" id="KW-0813">Transport</keyword>
<dbReference type="Gene3D" id="1.20.1720.10">
    <property type="entry name" value="Multidrug resistance protein D"/>
    <property type="match status" value="1"/>
</dbReference>
<dbReference type="Gene3D" id="1.20.1250.20">
    <property type="entry name" value="MFS general substrate transporter like domains"/>
    <property type="match status" value="1"/>
</dbReference>
<evidence type="ECO:0000256" key="4">
    <source>
        <dbReference type="ARBA" id="ARBA00022692"/>
    </source>
</evidence>